<feature type="region of interest" description="Disordered" evidence="1">
    <location>
        <begin position="115"/>
        <end position="138"/>
    </location>
</feature>
<organism evidence="3">
    <name type="scientific">uncultured Thiotrichaceae bacterium</name>
    <dbReference type="NCBI Taxonomy" id="298394"/>
    <lineage>
        <taxon>Bacteria</taxon>
        <taxon>Pseudomonadati</taxon>
        <taxon>Pseudomonadota</taxon>
        <taxon>Gammaproteobacteria</taxon>
        <taxon>Thiotrichales</taxon>
        <taxon>Thiotrichaceae</taxon>
        <taxon>environmental samples</taxon>
    </lineage>
</organism>
<feature type="signal peptide" evidence="2">
    <location>
        <begin position="1"/>
        <end position="23"/>
    </location>
</feature>
<feature type="region of interest" description="Disordered" evidence="1">
    <location>
        <begin position="26"/>
        <end position="86"/>
    </location>
</feature>
<dbReference type="EMBL" id="CACVAY010000108">
    <property type="protein sequence ID" value="CAA6822010.1"/>
    <property type="molecule type" value="Genomic_DNA"/>
</dbReference>
<keyword evidence="2" id="KW-0732">Signal</keyword>
<evidence type="ECO:0000256" key="1">
    <source>
        <dbReference type="SAM" id="MobiDB-lite"/>
    </source>
</evidence>
<feature type="compositionally biased region" description="Basic and acidic residues" evidence="1">
    <location>
        <begin position="73"/>
        <end position="86"/>
    </location>
</feature>
<gene>
    <name evidence="3" type="ORF">HELGO_WM20308</name>
</gene>
<name>A0A6S6TYY8_9GAMM</name>
<feature type="chain" id="PRO_5027610576" evidence="2">
    <location>
        <begin position="24"/>
        <end position="138"/>
    </location>
</feature>
<feature type="compositionally biased region" description="Low complexity" evidence="1">
    <location>
        <begin position="37"/>
        <end position="51"/>
    </location>
</feature>
<evidence type="ECO:0000256" key="2">
    <source>
        <dbReference type="SAM" id="SignalP"/>
    </source>
</evidence>
<accession>A0A6S6TYY8</accession>
<feature type="compositionally biased region" description="Basic residues" evidence="1">
    <location>
        <begin position="52"/>
        <end position="63"/>
    </location>
</feature>
<proteinExistence type="predicted"/>
<sequence>MSKKILIAGVIGSLFLLSGQVMAKPEQHANANKHKPQLSQQKHQSGQQGQKIIKRMQHQKRLINKGARSGKLTKRESKKLRAEQRRIKNSFRKMKRNGLSGQEKRKLSKMLNRAKRNINKESRDSQRVQVAKHNKHGR</sequence>
<evidence type="ECO:0000313" key="3">
    <source>
        <dbReference type="EMBL" id="CAA6822010.1"/>
    </source>
</evidence>
<reference evidence="3" key="1">
    <citation type="submission" date="2020-01" db="EMBL/GenBank/DDBJ databases">
        <authorList>
            <person name="Meier V. D."/>
            <person name="Meier V D."/>
        </authorList>
    </citation>
    <scope>NUCLEOTIDE SEQUENCE</scope>
    <source>
        <strain evidence="3">HLG_WM_MAG_07</strain>
    </source>
</reference>
<dbReference type="AlphaFoldDB" id="A0A6S6TYY8"/>
<protein>
    <submittedName>
        <fullName evidence="3">Uncharacterized protein</fullName>
    </submittedName>
</protein>